<evidence type="ECO:0000256" key="1">
    <source>
        <dbReference type="ARBA" id="ARBA00006247"/>
    </source>
</evidence>
<evidence type="ECO:0000259" key="3">
    <source>
        <dbReference type="Pfam" id="PF07687"/>
    </source>
</evidence>
<dbReference type="RefSeq" id="XP_018707782.1">
    <property type="nucleotide sequence ID" value="XM_018845016.1"/>
</dbReference>
<proteinExistence type="inferred from homology"/>
<protein>
    <recommendedName>
        <fullName evidence="2">Peptidase M20 domain-containing protein 2</fullName>
    </recommendedName>
</protein>
<dbReference type="InterPro" id="IPR017144">
    <property type="entry name" value="Xaa-Arg_dipeptidase"/>
</dbReference>
<dbReference type="Gene3D" id="3.30.70.360">
    <property type="match status" value="1"/>
</dbReference>
<dbReference type="Pfam" id="PF01546">
    <property type="entry name" value="Peptidase_M20"/>
    <property type="match status" value="1"/>
</dbReference>
<dbReference type="InterPro" id="IPR036264">
    <property type="entry name" value="Bact_exopeptidase_dim_dom"/>
</dbReference>
<name>A0A168D9T8_CORFA</name>
<sequence length="462" mass="48848">MRLVDNTGSSNEAIPVREASQRKANVAGQEVAISAIDGYDAELRDINKKVAIAHLRSRELRETKASKQIFDNPELGYEEFQAHDNIVALLRSLEFEVTPHAFGVQTSFSCEVGQGGRVVVYNAEYDALPGIGHACGHNLIATSSIASFLGVAAALKASGKPGRVRLYGTPAEEGGGGKVRLIEAGAYQDVDACLMVHPGPPMPPPQGSHGHGGCCVPTGAAYGRSLANTKFNVTFTGQEAHAAMAPFQGRNALDAVVLGYNGVSMLRQQTRPYDRIHGVILSGGTRPNVITSFTKTQYYVRSATLKEASALETRVKACMDGAATATQCGVDYEMDDPYADLRPNRTICSLYADAMALPAIASPVTCDFEHAPMLPGSTDQGNVSYVVPSFHGGFAIPCPPGAYNHTKGFTACAGTAEAHKLAIDAAKGMAVAGLAVLTDEAVAAKIWEDFKADRALDEKTTD</sequence>
<dbReference type="OrthoDB" id="6119954at2759"/>
<dbReference type="GO" id="GO:0016805">
    <property type="term" value="F:dipeptidase activity"/>
    <property type="evidence" value="ECO:0007669"/>
    <property type="project" value="InterPro"/>
</dbReference>
<dbReference type="PANTHER" id="PTHR30575">
    <property type="entry name" value="PEPTIDASE M20"/>
    <property type="match status" value="1"/>
</dbReference>
<dbReference type="NCBIfam" id="TIGR01891">
    <property type="entry name" value="amidohydrolases"/>
    <property type="match status" value="1"/>
</dbReference>
<dbReference type="EMBL" id="AZHB01000002">
    <property type="protein sequence ID" value="OAA72336.1"/>
    <property type="molecule type" value="Genomic_DNA"/>
</dbReference>
<dbReference type="Gene3D" id="3.40.630.10">
    <property type="entry name" value="Zn peptidases"/>
    <property type="match status" value="1"/>
</dbReference>
<accession>A0A168D9T8</accession>
<dbReference type="Pfam" id="PF07687">
    <property type="entry name" value="M20_dimer"/>
    <property type="match status" value="1"/>
</dbReference>
<evidence type="ECO:0000313" key="5">
    <source>
        <dbReference type="Proteomes" id="UP000076744"/>
    </source>
</evidence>
<dbReference type="InterPro" id="IPR052030">
    <property type="entry name" value="Peptidase_M20/M20A_hydrolases"/>
</dbReference>
<dbReference type="Proteomes" id="UP000076744">
    <property type="component" value="Unassembled WGS sequence"/>
</dbReference>
<dbReference type="AlphaFoldDB" id="A0A168D9T8"/>
<comment type="similarity">
    <text evidence="1 2">Belongs to the peptidase M20A family.</text>
</comment>
<dbReference type="InterPro" id="IPR002933">
    <property type="entry name" value="Peptidase_M20"/>
</dbReference>
<dbReference type="SUPFAM" id="SSF53187">
    <property type="entry name" value="Zn-dependent exopeptidases"/>
    <property type="match status" value="1"/>
</dbReference>
<reference evidence="4 5" key="1">
    <citation type="journal article" date="2016" name="Genome Biol. Evol.">
        <title>Divergent and convergent evolution of fungal pathogenicity.</title>
        <authorList>
            <person name="Shang Y."/>
            <person name="Xiao G."/>
            <person name="Zheng P."/>
            <person name="Cen K."/>
            <person name="Zhan S."/>
            <person name="Wang C."/>
        </authorList>
    </citation>
    <scope>NUCLEOTIDE SEQUENCE [LARGE SCALE GENOMIC DNA]</scope>
    <source>
        <strain evidence="4 5">ARSEF 2679</strain>
    </source>
</reference>
<dbReference type="PIRSF" id="PIRSF037226">
    <property type="entry name" value="Amidohydrolase_ACY1L2_prd"/>
    <property type="match status" value="1"/>
</dbReference>
<feature type="domain" description="Peptidase M20 dimerisation" evidence="3">
    <location>
        <begin position="230"/>
        <end position="320"/>
    </location>
</feature>
<dbReference type="InterPro" id="IPR011650">
    <property type="entry name" value="Peptidase_M20_dimer"/>
</dbReference>
<dbReference type="SUPFAM" id="SSF55031">
    <property type="entry name" value="Bacterial exopeptidase dimerisation domain"/>
    <property type="match status" value="1"/>
</dbReference>
<evidence type="ECO:0000313" key="4">
    <source>
        <dbReference type="EMBL" id="OAA72336.1"/>
    </source>
</evidence>
<keyword evidence="4" id="KW-0378">Hydrolase</keyword>
<comment type="caution">
    <text evidence="4">The sequence shown here is derived from an EMBL/GenBank/DDBJ whole genome shotgun (WGS) entry which is preliminary data.</text>
</comment>
<dbReference type="PANTHER" id="PTHR30575:SF0">
    <property type="entry name" value="XAA-ARG DIPEPTIDASE"/>
    <property type="match status" value="1"/>
</dbReference>
<dbReference type="FunFam" id="3.30.70.360:FF:000004">
    <property type="entry name" value="Peptidase M20 domain-containing protein 2"/>
    <property type="match status" value="1"/>
</dbReference>
<keyword evidence="5" id="KW-1185">Reference proteome</keyword>
<dbReference type="CDD" id="cd05672">
    <property type="entry name" value="M20_ACY1L2-like"/>
    <property type="match status" value="1"/>
</dbReference>
<dbReference type="InterPro" id="IPR017439">
    <property type="entry name" value="Amidohydrolase"/>
</dbReference>
<organism evidence="4 5">
    <name type="scientific">Cordyceps fumosorosea (strain ARSEF 2679)</name>
    <name type="common">Isaria fumosorosea</name>
    <dbReference type="NCBI Taxonomy" id="1081104"/>
    <lineage>
        <taxon>Eukaryota</taxon>
        <taxon>Fungi</taxon>
        <taxon>Dikarya</taxon>
        <taxon>Ascomycota</taxon>
        <taxon>Pezizomycotina</taxon>
        <taxon>Sordariomycetes</taxon>
        <taxon>Hypocreomycetidae</taxon>
        <taxon>Hypocreales</taxon>
        <taxon>Cordycipitaceae</taxon>
        <taxon>Cordyceps</taxon>
    </lineage>
</organism>
<gene>
    <name evidence="4" type="ORF">ISF_01409</name>
</gene>
<dbReference type="GeneID" id="30017701"/>
<evidence type="ECO:0000256" key="2">
    <source>
        <dbReference type="PIRNR" id="PIRNR037226"/>
    </source>
</evidence>